<protein>
    <submittedName>
        <fullName evidence="1">Uncharacterized protein</fullName>
    </submittedName>
</protein>
<evidence type="ECO:0000313" key="1">
    <source>
        <dbReference type="EMBL" id="MFA9194919.1"/>
    </source>
</evidence>
<sequence length="207" mass="24502">IIISYFVYDRIIRIKENILPDFTTIANELWIIILIFIFQLTNNINVSQSGTIRRKENYLKSRYKHFSKLYGELIKDITKNEALESVTYAVLIYEDFNRPKIIRIIENLKHRFSNKSHTLGVMQVKSDKLINEKESVILGTTKIVNSYNKYIKENSVEGEEIYEWNIINSIISDYNVGSEYSHEVYELSYEIRKTFYPNSKDNLGYVE</sequence>
<organism evidence="1 2">
    <name type="scientific">Flavobacterium magnesitis</name>
    <dbReference type="NCBI Taxonomy" id="3138077"/>
    <lineage>
        <taxon>Bacteria</taxon>
        <taxon>Pseudomonadati</taxon>
        <taxon>Bacteroidota</taxon>
        <taxon>Flavobacteriia</taxon>
        <taxon>Flavobacteriales</taxon>
        <taxon>Flavobacteriaceae</taxon>
        <taxon>Flavobacterium</taxon>
    </lineage>
</organism>
<keyword evidence="2" id="KW-1185">Reference proteome</keyword>
<reference evidence="1 2" key="1">
    <citation type="submission" date="2024-04" db="EMBL/GenBank/DDBJ databases">
        <title>New Clade of Flavobacterium.</title>
        <authorList>
            <person name="Matos L."/>
            <person name="Proenca D.N."/>
            <person name="Fransisco R.M."/>
            <person name="Chung A.P."/>
            <person name="Maccario L."/>
            <person name="Sorensen S.J."/>
            <person name="Morais P.V."/>
        </authorList>
    </citation>
    <scope>NUCLEOTIDE SEQUENCE [LARGE SCALE GENOMIC DNA]</scope>
    <source>
        <strain evidence="1 2">FBOR7N2.3</strain>
    </source>
</reference>
<feature type="non-terminal residue" evidence="1">
    <location>
        <position position="1"/>
    </location>
</feature>
<dbReference type="EMBL" id="JBCFQK010000014">
    <property type="protein sequence ID" value="MFA9194919.1"/>
    <property type="molecule type" value="Genomic_DNA"/>
</dbReference>
<proteinExistence type="predicted"/>
<dbReference type="Proteomes" id="UP001574170">
    <property type="component" value="Unassembled WGS sequence"/>
</dbReference>
<gene>
    <name evidence="1" type="ORF">AAGV33_10925</name>
</gene>
<evidence type="ECO:0000313" key="2">
    <source>
        <dbReference type="Proteomes" id="UP001574170"/>
    </source>
</evidence>
<name>A0ABV4TLC1_9FLAO</name>
<dbReference type="RefSeq" id="WP_373392054.1">
    <property type="nucleotide sequence ID" value="NZ_JBCFQJ010000017.1"/>
</dbReference>
<comment type="caution">
    <text evidence="1">The sequence shown here is derived from an EMBL/GenBank/DDBJ whole genome shotgun (WGS) entry which is preliminary data.</text>
</comment>
<accession>A0ABV4TLC1</accession>